<protein>
    <submittedName>
        <fullName evidence="1">Uncharacterized protein</fullName>
    </submittedName>
</protein>
<reference evidence="1 2" key="1">
    <citation type="journal article" date="2023" name="Arcadia Sci">
        <title>De novo assembly of a long-read Amblyomma americanum tick genome.</title>
        <authorList>
            <person name="Chou S."/>
            <person name="Poskanzer K.E."/>
            <person name="Rollins M."/>
            <person name="Thuy-Boun P.S."/>
        </authorList>
    </citation>
    <scope>NUCLEOTIDE SEQUENCE [LARGE SCALE GENOMIC DNA]</scope>
    <source>
        <strain evidence="1">F_SG_1</strain>
        <tissue evidence="1">Salivary glands</tissue>
    </source>
</reference>
<sequence length="91" mass="10206">MLAGATEDLRHLCVLASQLPASLQCPSSGFNSSLNRLLKCKEYNVPRIFFYARETSYCCHQPTRSDWIGVPLSSFGLHKSTSKCLLLLRDI</sequence>
<proteinExistence type="predicted"/>
<dbReference type="AlphaFoldDB" id="A0AAQ4DA47"/>
<gene>
    <name evidence="1" type="ORF">V5799_003034</name>
</gene>
<name>A0AAQ4DA47_AMBAM</name>
<evidence type="ECO:0000313" key="1">
    <source>
        <dbReference type="EMBL" id="KAK8759337.1"/>
    </source>
</evidence>
<comment type="caution">
    <text evidence="1">The sequence shown here is derived from an EMBL/GenBank/DDBJ whole genome shotgun (WGS) entry which is preliminary data.</text>
</comment>
<accession>A0AAQ4DA47</accession>
<dbReference type="EMBL" id="JARKHS020033164">
    <property type="protein sequence ID" value="KAK8759337.1"/>
    <property type="molecule type" value="Genomic_DNA"/>
</dbReference>
<keyword evidence="2" id="KW-1185">Reference proteome</keyword>
<evidence type="ECO:0000313" key="2">
    <source>
        <dbReference type="Proteomes" id="UP001321473"/>
    </source>
</evidence>
<organism evidence="1 2">
    <name type="scientific">Amblyomma americanum</name>
    <name type="common">Lone star tick</name>
    <dbReference type="NCBI Taxonomy" id="6943"/>
    <lineage>
        <taxon>Eukaryota</taxon>
        <taxon>Metazoa</taxon>
        <taxon>Ecdysozoa</taxon>
        <taxon>Arthropoda</taxon>
        <taxon>Chelicerata</taxon>
        <taxon>Arachnida</taxon>
        <taxon>Acari</taxon>
        <taxon>Parasitiformes</taxon>
        <taxon>Ixodida</taxon>
        <taxon>Ixodoidea</taxon>
        <taxon>Ixodidae</taxon>
        <taxon>Amblyomminae</taxon>
        <taxon>Amblyomma</taxon>
    </lineage>
</organism>
<dbReference type="Proteomes" id="UP001321473">
    <property type="component" value="Unassembled WGS sequence"/>
</dbReference>